<evidence type="ECO:0000313" key="1">
    <source>
        <dbReference type="EMBL" id="CAB4175331.1"/>
    </source>
</evidence>
<evidence type="ECO:0000313" key="3">
    <source>
        <dbReference type="EMBL" id="CAB4188796.1"/>
    </source>
</evidence>
<protein>
    <submittedName>
        <fullName evidence="1">Uncharacterized protein</fullName>
    </submittedName>
</protein>
<sequence length="354" mass="38856">MALLADITARVRTELGDHSKQFTFNGLGDGTTKSFYLKAKPVELSGLYATVSNVAVAYPAGYTLEALSGIIHFVTAPALNAPIVVQGTANRYFLDATIDEFVCTAVIQHTANRTDSGGSNLTINSIPAVEEYPLAILATIEALWALATDTAFDINITAPDGVVIPRAQRFSQLSSIIAQRWDQYKQLCSALNIGLWRMEMGTLRRVSRTTNKLVPVYMAQEIDDARRPERVYIVNDLNGRAPLPTTVQIFDMAMTQGDSYEVTFDFGFDVTGLVFKSQIRTYPGSPSLYGTFTITVLSTSPTLSSVKMELTSAETKGLPVRAFWDIQVTDPLNPDYQLTYMKGQVFTTAQVTLD</sequence>
<accession>A0A6J5Q191</accession>
<organism evidence="1">
    <name type="scientific">uncultured Caudovirales phage</name>
    <dbReference type="NCBI Taxonomy" id="2100421"/>
    <lineage>
        <taxon>Viruses</taxon>
        <taxon>Duplodnaviria</taxon>
        <taxon>Heunggongvirae</taxon>
        <taxon>Uroviricota</taxon>
        <taxon>Caudoviricetes</taxon>
        <taxon>Peduoviridae</taxon>
        <taxon>Maltschvirus</taxon>
        <taxon>Maltschvirus maltsch</taxon>
    </lineage>
</organism>
<evidence type="ECO:0000313" key="2">
    <source>
        <dbReference type="EMBL" id="CAB4179936.1"/>
    </source>
</evidence>
<gene>
    <name evidence="2" type="ORF">UFOVP1035_143</name>
    <name evidence="3" type="ORF">UFOVP1181_102</name>
    <name evidence="1" type="ORF">UFOVP965_147</name>
</gene>
<dbReference type="EMBL" id="LR796920">
    <property type="protein sequence ID" value="CAB4175331.1"/>
    <property type="molecule type" value="Genomic_DNA"/>
</dbReference>
<dbReference type="EMBL" id="LR796984">
    <property type="protein sequence ID" value="CAB4179936.1"/>
    <property type="molecule type" value="Genomic_DNA"/>
</dbReference>
<dbReference type="EMBL" id="LR797127">
    <property type="protein sequence ID" value="CAB4188796.1"/>
    <property type="molecule type" value="Genomic_DNA"/>
</dbReference>
<reference evidence="1" key="1">
    <citation type="submission" date="2020-05" db="EMBL/GenBank/DDBJ databases">
        <authorList>
            <person name="Chiriac C."/>
            <person name="Salcher M."/>
            <person name="Ghai R."/>
            <person name="Kavagutti S V."/>
        </authorList>
    </citation>
    <scope>NUCLEOTIDE SEQUENCE</scope>
</reference>
<proteinExistence type="predicted"/>
<name>A0A6J5Q191_9CAUD</name>